<dbReference type="Gene3D" id="3.90.1670.10">
    <property type="entry name" value="FdhE-like domain"/>
    <property type="match status" value="1"/>
</dbReference>
<dbReference type="CDD" id="cd16341">
    <property type="entry name" value="FdhE"/>
    <property type="match status" value="1"/>
</dbReference>
<dbReference type="PANTHER" id="PTHR37689:SF1">
    <property type="entry name" value="PROTEIN FDHE"/>
    <property type="match status" value="1"/>
</dbReference>
<sequence>MSKASERTTQTIARLREEKPVLKGLIDAFEPIWLAQRQEVDRLQEQFALHSMDLPARDPQRFSQGVSLLTGGDLAPLWPFARECSASLLQHFASNSQLLPKFDAVAAFLEKEQDKAFSNDFLRALLDMDDERMATLVEGSDEERASITFVCEFLLSTVLKAFTANIAAGEKDPWTLWTQGHCPVCGRLPAMEWLGQPVEDDNNPYLLKGGGRKYLHCGMCGADWKYRRAVCPACGSDKKGVMNIFYATSNQSEHVAWCSECKTYCVGLDMRAISPVPDLDVMALGLLPLDIVAAEKELTPMCRTLWNQL</sequence>
<name>A0A9D1TQW0_9BACT</name>
<dbReference type="EMBL" id="DXHV01000063">
    <property type="protein sequence ID" value="HIW00846.1"/>
    <property type="molecule type" value="Genomic_DNA"/>
</dbReference>
<dbReference type="SUPFAM" id="SSF144020">
    <property type="entry name" value="FdhE-like"/>
    <property type="match status" value="1"/>
</dbReference>
<dbReference type="InterPro" id="IPR006452">
    <property type="entry name" value="Formate_DH_accessory"/>
</dbReference>
<organism evidence="1 2">
    <name type="scientific">Candidatus Desulfovibrio intestinipullorum</name>
    <dbReference type="NCBI Taxonomy" id="2838536"/>
    <lineage>
        <taxon>Bacteria</taxon>
        <taxon>Pseudomonadati</taxon>
        <taxon>Thermodesulfobacteriota</taxon>
        <taxon>Desulfovibrionia</taxon>
        <taxon>Desulfovibrionales</taxon>
        <taxon>Desulfovibrionaceae</taxon>
        <taxon>Desulfovibrio</taxon>
    </lineage>
</organism>
<dbReference type="GO" id="GO:0051604">
    <property type="term" value="P:protein maturation"/>
    <property type="evidence" value="ECO:0007669"/>
    <property type="project" value="TreeGrafter"/>
</dbReference>
<proteinExistence type="predicted"/>
<dbReference type="InterPro" id="IPR024064">
    <property type="entry name" value="FdhE-like_sf"/>
</dbReference>
<gene>
    <name evidence="1" type="ORF">H9894_06620</name>
</gene>
<reference evidence="1" key="2">
    <citation type="submission" date="2021-04" db="EMBL/GenBank/DDBJ databases">
        <authorList>
            <person name="Gilroy R."/>
        </authorList>
    </citation>
    <scope>NUCLEOTIDE SEQUENCE</scope>
    <source>
        <strain evidence="1">ChiHecec2B26-446</strain>
    </source>
</reference>
<reference evidence="1" key="1">
    <citation type="journal article" date="2021" name="PeerJ">
        <title>Extensive microbial diversity within the chicken gut microbiome revealed by metagenomics and culture.</title>
        <authorList>
            <person name="Gilroy R."/>
            <person name="Ravi A."/>
            <person name="Getino M."/>
            <person name="Pursley I."/>
            <person name="Horton D.L."/>
            <person name="Alikhan N.F."/>
            <person name="Baker D."/>
            <person name="Gharbi K."/>
            <person name="Hall N."/>
            <person name="Watson M."/>
            <person name="Adriaenssens E.M."/>
            <person name="Foster-Nyarko E."/>
            <person name="Jarju S."/>
            <person name="Secka A."/>
            <person name="Antonio M."/>
            <person name="Oren A."/>
            <person name="Chaudhuri R.R."/>
            <person name="La Ragione R."/>
            <person name="Hildebrand F."/>
            <person name="Pallen M.J."/>
        </authorList>
    </citation>
    <scope>NUCLEOTIDE SEQUENCE</scope>
    <source>
        <strain evidence="1">ChiHecec2B26-446</strain>
    </source>
</reference>
<comment type="caution">
    <text evidence="1">The sequence shown here is derived from an EMBL/GenBank/DDBJ whole genome shotgun (WGS) entry which is preliminary data.</text>
</comment>
<dbReference type="GO" id="GO:0005829">
    <property type="term" value="C:cytosol"/>
    <property type="evidence" value="ECO:0007669"/>
    <property type="project" value="TreeGrafter"/>
</dbReference>
<dbReference type="Proteomes" id="UP000886752">
    <property type="component" value="Unassembled WGS sequence"/>
</dbReference>
<evidence type="ECO:0000313" key="1">
    <source>
        <dbReference type="EMBL" id="HIW00846.1"/>
    </source>
</evidence>
<dbReference type="PANTHER" id="PTHR37689">
    <property type="entry name" value="PROTEIN FDHE"/>
    <property type="match status" value="1"/>
</dbReference>
<dbReference type="AlphaFoldDB" id="A0A9D1TQW0"/>
<protein>
    <submittedName>
        <fullName evidence="1">Formate dehydrogenase accessory protein FdhE</fullName>
    </submittedName>
</protein>
<dbReference type="GO" id="GO:0008199">
    <property type="term" value="F:ferric iron binding"/>
    <property type="evidence" value="ECO:0007669"/>
    <property type="project" value="TreeGrafter"/>
</dbReference>
<accession>A0A9D1TQW0</accession>
<evidence type="ECO:0000313" key="2">
    <source>
        <dbReference type="Proteomes" id="UP000886752"/>
    </source>
</evidence>